<dbReference type="Pfam" id="PF08661">
    <property type="entry name" value="Rep_fac-A_3"/>
    <property type="match status" value="1"/>
</dbReference>
<organism evidence="4 5">
    <name type="scientific">Apis cerana cerana</name>
    <name type="common">Oriental honeybee</name>
    <dbReference type="NCBI Taxonomy" id="94128"/>
    <lineage>
        <taxon>Eukaryota</taxon>
        <taxon>Metazoa</taxon>
        <taxon>Ecdysozoa</taxon>
        <taxon>Arthropoda</taxon>
        <taxon>Hexapoda</taxon>
        <taxon>Insecta</taxon>
        <taxon>Pterygota</taxon>
        <taxon>Neoptera</taxon>
        <taxon>Endopterygota</taxon>
        <taxon>Hymenoptera</taxon>
        <taxon>Apocrita</taxon>
        <taxon>Aculeata</taxon>
        <taxon>Apoidea</taxon>
        <taxon>Anthophila</taxon>
        <taxon>Apidae</taxon>
        <taxon>Apis</taxon>
    </lineage>
</organism>
<dbReference type="PANTHER" id="PTHR15114:SF1">
    <property type="entry name" value="REPLICATION PROTEIN A 14 KDA SUBUNIT"/>
    <property type="match status" value="1"/>
</dbReference>
<dbReference type="STRING" id="94128.A0A2A3ELE8"/>
<dbReference type="PANTHER" id="PTHR15114">
    <property type="entry name" value="REPLICATION PROTEIN A3"/>
    <property type="match status" value="1"/>
</dbReference>
<dbReference type="AlphaFoldDB" id="A0A2A3ELE8"/>
<dbReference type="InterPro" id="IPR012340">
    <property type="entry name" value="NA-bd_OB-fold"/>
</dbReference>
<evidence type="ECO:0000256" key="1">
    <source>
        <dbReference type="ARBA" id="ARBA00004123"/>
    </source>
</evidence>
<reference evidence="4 5" key="1">
    <citation type="submission" date="2014-07" db="EMBL/GenBank/DDBJ databases">
        <title>Genomic and transcriptomic analysis on Apis cerana provide comprehensive insights into honey bee biology.</title>
        <authorList>
            <person name="Diao Q."/>
            <person name="Sun L."/>
            <person name="Zheng H."/>
            <person name="Zheng H."/>
            <person name="Xu S."/>
            <person name="Wang S."/>
            <person name="Zeng Z."/>
            <person name="Hu F."/>
            <person name="Su S."/>
            <person name="Wu J."/>
        </authorList>
    </citation>
    <scope>NUCLEOTIDE SEQUENCE [LARGE SCALE GENOMIC DNA]</scope>
    <source>
        <tissue evidence="4">Pupae without intestine</tissue>
    </source>
</reference>
<comment type="subcellular location">
    <subcellularLocation>
        <location evidence="1">Nucleus</location>
    </subcellularLocation>
</comment>
<dbReference type="SUPFAM" id="SSF50249">
    <property type="entry name" value="Nucleic acid-binding proteins"/>
    <property type="match status" value="1"/>
</dbReference>
<dbReference type="GO" id="GO:0003697">
    <property type="term" value="F:single-stranded DNA binding"/>
    <property type="evidence" value="ECO:0007669"/>
    <property type="project" value="TreeGrafter"/>
</dbReference>
<dbReference type="GO" id="GO:0006284">
    <property type="term" value="P:base-excision repair"/>
    <property type="evidence" value="ECO:0007669"/>
    <property type="project" value="TreeGrafter"/>
</dbReference>
<dbReference type="EMBL" id="KZ288215">
    <property type="protein sequence ID" value="PBC32537.1"/>
    <property type="molecule type" value="Genomic_DNA"/>
</dbReference>
<dbReference type="Proteomes" id="UP000242457">
    <property type="component" value="Unassembled WGS sequence"/>
</dbReference>
<keyword evidence="5" id="KW-1185">Reference proteome</keyword>
<dbReference type="GO" id="GO:0035861">
    <property type="term" value="C:site of double-strand break"/>
    <property type="evidence" value="ECO:0007669"/>
    <property type="project" value="TreeGrafter"/>
</dbReference>
<protein>
    <submittedName>
        <fullName evidence="4">Replication protein A</fullName>
    </submittedName>
</protein>
<accession>A0A2A3ELE8</accession>
<evidence type="ECO:0000256" key="3">
    <source>
        <dbReference type="ARBA" id="ARBA00023242"/>
    </source>
</evidence>
<dbReference type="GO" id="GO:0006289">
    <property type="term" value="P:nucleotide-excision repair"/>
    <property type="evidence" value="ECO:0007669"/>
    <property type="project" value="TreeGrafter"/>
</dbReference>
<dbReference type="OrthoDB" id="188186at2759"/>
<evidence type="ECO:0000313" key="5">
    <source>
        <dbReference type="Proteomes" id="UP000242457"/>
    </source>
</evidence>
<dbReference type="GO" id="GO:0006298">
    <property type="term" value="P:mismatch repair"/>
    <property type="evidence" value="ECO:0007669"/>
    <property type="project" value="TreeGrafter"/>
</dbReference>
<comment type="similarity">
    <text evidence="2">Belongs to the replication factor A protein 3 family.</text>
</comment>
<dbReference type="GO" id="GO:0003684">
    <property type="term" value="F:damaged DNA binding"/>
    <property type="evidence" value="ECO:0007669"/>
    <property type="project" value="TreeGrafter"/>
</dbReference>
<proteinExistence type="inferred from homology"/>
<dbReference type="Gene3D" id="2.40.50.140">
    <property type="entry name" value="Nucleic acid-binding proteins"/>
    <property type="match status" value="1"/>
</dbReference>
<dbReference type="GO" id="GO:0005662">
    <property type="term" value="C:DNA replication factor A complex"/>
    <property type="evidence" value="ECO:0007669"/>
    <property type="project" value="TreeGrafter"/>
</dbReference>
<dbReference type="GO" id="GO:0000724">
    <property type="term" value="P:double-strand break repair via homologous recombination"/>
    <property type="evidence" value="ECO:0007669"/>
    <property type="project" value="TreeGrafter"/>
</dbReference>
<sequence>MKKRIDGRRLAQNIGEQVILLGTIGKKSSNGRNLELRTTDGVQVNVTLPEPIDGNAEGYIEVHGTLQSKSTMNCSNYIVFPLNLTEEFDADQYNELMIILNIIGVEKLTECECEEENNDF</sequence>
<evidence type="ECO:0000256" key="2">
    <source>
        <dbReference type="ARBA" id="ARBA00009761"/>
    </source>
</evidence>
<dbReference type="InterPro" id="IPR013970">
    <property type="entry name" value="Rfa2"/>
</dbReference>
<dbReference type="CDD" id="cd04479">
    <property type="entry name" value="RPA3"/>
    <property type="match status" value="1"/>
</dbReference>
<dbReference type="GO" id="GO:0006260">
    <property type="term" value="P:DNA replication"/>
    <property type="evidence" value="ECO:0007669"/>
    <property type="project" value="InterPro"/>
</dbReference>
<evidence type="ECO:0000313" key="4">
    <source>
        <dbReference type="EMBL" id="PBC32537.1"/>
    </source>
</evidence>
<keyword evidence="3" id="KW-0539">Nucleus</keyword>
<name>A0A2A3ELE8_APICC</name>
<gene>
    <name evidence="4" type="ORF">APICC_05283</name>
</gene>